<dbReference type="PaxDb" id="4113-PGSC0003DMT400096895"/>
<name>M1DZH0_SOLTU</name>
<proteinExistence type="predicted"/>
<keyword evidence="3" id="KW-1185">Reference proteome</keyword>
<evidence type="ECO:0000313" key="2">
    <source>
        <dbReference type="EnsemblPlants" id="PGSC0003DMT400096895"/>
    </source>
</evidence>
<dbReference type="InParanoid" id="M1DZH0"/>
<dbReference type="AlphaFoldDB" id="M1DZH0"/>
<evidence type="ECO:0000313" key="3">
    <source>
        <dbReference type="Proteomes" id="UP000011115"/>
    </source>
</evidence>
<organism evidence="2 3">
    <name type="scientific">Solanum tuberosum</name>
    <name type="common">Potato</name>
    <dbReference type="NCBI Taxonomy" id="4113"/>
    <lineage>
        <taxon>Eukaryota</taxon>
        <taxon>Viridiplantae</taxon>
        <taxon>Streptophyta</taxon>
        <taxon>Embryophyta</taxon>
        <taxon>Tracheophyta</taxon>
        <taxon>Spermatophyta</taxon>
        <taxon>Magnoliopsida</taxon>
        <taxon>eudicotyledons</taxon>
        <taxon>Gunneridae</taxon>
        <taxon>Pentapetalae</taxon>
        <taxon>asterids</taxon>
        <taxon>lamiids</taxon>
        <taxon>Solanales</taxon>
        <taxon>Solanaceae</taxon>
        <taxon>Solanoideae</taxon>
        <taxon>Solaneae</taxon>
        <taxon>Solanum</taxon>
    </lineage>
</organism>
<dbReference type="Proteomes" id="UP000011115">
    <property type="component" value="Unassembled WGS sequence"/>
</dbReference>
<dbReference type="HOGENOM" id="CLU_1306715_0_0_1"/>
<reference evidence="2" key="2">
    <citation type="submission" date="2015-06" db="UniProtKB">
        <authorList>
            <consortium name="EnsemblPlants"/>
        </authorList>
    </citation>
    <scope>IDENTIFICATION</scope>
    <source>
        <strain evidence="2">DM1-3 516 R44</strain>
    </source>
</reference>
<accession>M1DZH0</accession>
<dbReference type="Gramene" id="PGSC0003DMT400096895">
    <property type="protein sequence ID" value="PGSC0003DMT400096895"/>
    <property type="gene ID" value="PGSC0003DMG400046466"/>
</dbReference>
<sequence length="211" mass="23106">MDRQSTNGPLVSSINGPVNFQSSVANDSRPLRTVSRLTSHQSVPAMGKSTFRTLSKRTADQYRVFVDSRPVSQLLANNVGPVWINGPSVSSIDGPVNFQSLLVNDVDQYGPSVDSRPASQLRRWASQLSVLSRERQSTSTERQSTHGQFRFSASRSRVDRFPISSSAASVCAHSSEGPRLVDKLTARVDPRGQCLSLKNLNSQVQGRVHGR</sequence>
<dbReference type="EnsemblPlants" id="PGSC0003DMT400096895">
    <property type="protein sequence ID" value="PGSC0003DMT400096895"/>
    <property type="gene ID" value="PGSC0003DMG400046466"/>
</dbReference>
<protein>
    <submittedName>
        <fullName evidence="2">Uncharacterized protein</fullName>
    </submittedName>
</protein>
<reference evidence="3" key="1">
    <citation type="journal article" date="2011" name="Nature">
        <title>Genome sequence and analysis of the tuber crop potato.</title>
        <authorList>
            <consortium name="The Potato Genome Sequencing Consortium"/>
        </authorList>
    </citation>
    <scope>NUCLEOTIDE SEQUENCE [LARGE SCALE GENOMIC DNA]</scope>
    <source>
        <strain evidence="3">cv. DM1-3 516 R44</strain>
    </source>
</reference>
<evidence type="ECO:0000256" key="1">
    <source>
        <dbReference type="SAM" id="MobiDB-lite"/>
    </source>
</evidence>
<feature type="region of interest" description="Disordered" evidence="1">
    <location>
        <begin position="1"/>
        <end position="24"/>
    </location>
</feature>